<dbReference type="EMBL" id="CM046388">
    <property type="protein sequence ID" value="KAI8573672.1"/>
    <property type="molecule type" value="Genomic_DNA"/>
</dbReference>
<protein>
    <submittedName>
        <fullName evidence="1">Uncharacterized protein</fullName>
    </submittedName>
</protein>
<gene>
    <name evidence="1" type="ORF">RHMOL_Rhmol01G0295300</name>
</gene>
<proteinExistence type="predicted"/>
<evidence type="ECO:0000313" key="2">
    <source>
        <dbReference type="Proteomes" id="UP001062846"/>
    </source>
</evidence>
<sequence>MARILYNLFTIVLLSLLSVRLSLSSDPPLTAPSPAPEHGGDSLSPPSPSPEFNSPPAPSPEFNSPPPPPPYDLSEFPADSPSTGSPSPSPSAESPSPAYKGEMSADAEEEKEKGEGSVGMKGGKKAGIVFGVVAAACVVGFGGVVYKKRQRNIKRAQYGYAARSDFL</sequence>
<keyword evidence="2" id="KW-1185">Reference proteome</keyword>
<comment type="caution">
    <text evidence="1">The sequence shown here is derived from an EMBL/GenBank/DDBJ whole genome shotgun (WGS) entry which is preliminary data.</text>
</comment>
<name>A0ACC0QA19_RHOML</name>
<dbReference type="Proteomes" id="UP001062846">
    <property type="component" value="Chromosome 1"/>
</dbReference>
<evidence type="ECO:0000313" key="1">
    <source>
        <dbReference type="EMBL" id="KAI8573672.1"/>
    </source>
</evidence>
<organism evidence="1 2">
    <name type="scientific">Rhododendron molle</name>
    <name type="common">Chinese azalea</name>
    <name type="synonym">Azalea mollis</name>
    <dbReference type="NCBI Taxonomy" id="49168"/>
    <lineage>
        <taxon>Eukaryota</taxon>
        <taxon>Viridiplantae</taxon>
        <taxon>Streptophyta</taxon>
        <taxon>Embryophyta</taxon>
        <taxon>Tracheophyta</taxon>
        <taxon>Spermatophyta</taxon>
        <taxon>Magnoliopsida</taxon>
        <taxon>eudicotyledons</taxon>
        <taxon>Gunneridae</taxon>
        <taxon>Pentapetalae</taxon>
        <taxon>asterids</taxon>
        <taxon>Ericales</taxon>
        <taxon>Ericaceae</taxon>
        <taxon>Ericoideae</taxon>
        <taxon>Rhodoreae</taxon>
        <taxon>Rhododendron</taxon>
    </lineage>
</organism>
<accession>A0ACC0QA19</accession>
<reference evidence="1" key="1">
    <citation type="submission" date="2022-02" db="EMBL/GenBank/DDBJ databases">
        <title>Plant Genome Project.</title>
        <authorList>
            <person name="Zhang R.-G."/>
        </authorList>
    </citation>
    <scope>NUCLEOTIDE SEQUENCE</scope>
    <source>
        <strain evidence="1">AT1</strain>
    </source>
</reference>